<accession>A0A9Q3IBS9</accession>
<reference evidence="1" key="1">
    <citation type="submission" date="2021-03" db="EMBL/GenBank/DDBJ databases">
        <title>Draft genome sequence of rust myrtle Austropuccinia psidii MF-1, a brazilian biotype.</title>
        <authorList>
            <person name="Quecine M.C."/>
            <person name="Pachon D.M.R."/>
            <person name="Bonatelli M.L."/>
            <person name="Correr F.H."/>
            <person name="Franceschini L.M."/>
            <person name="Leite T.F."/>
            <person name="Margarido G.R.A."/>
            <person name="Almeida C.A."/>
            <person name="Ferrarezi J.A."/>
            <person name="Labate C.A."/>
        </authorList>
    </citation>
    <scope>NUCLEOTIDE SEQUENCE</scope>
    <source>
        <strain evidence="1">MF-1</strain>
    </source>
</reference>
<evidence type="ECO:0000313" key="1">
    <source>
        <dbReference type="EMBL" id="MBW0533034.1"/>
    </source>
</evidence>
<dbReference type="Proteomes" id="UP000765509">
    <property type="component" value="Unassembled WGS sequence"/>
</dbReference>
<dbReference type="AlphaFoldDB" id="A0A9Q3IBS9"/>
<keyword evidence="2" id="KW-1185">Reference proteome</keyword>
<proteinExistence type="predicted"/>
<evidence type="ECO:0000313" key="2">
    <source>
        <dbReference type="Proteomes" id="UP000765509"/>
    </source>
</evidence>
<gene>
    <name evidence="1" type="ORF">O181_072749</name>
</gene>
<sequence>MSESKRNEKKYTEWYQLTNVRPDSITNTCDRIESKCQVQNDEMEDLSILNINDQLRIMKDHVLEITRNTNQFATHLAKSDSERPKLKDEIIANVEQIHKNYEPHIPRLYTTLTEEKPSFEGSLTPFLGENMLSAKDIPKLEEWPTISGEGEFSHIEFIRTIDMLQEYLHIPEEIIVGKLHSLFTRTAKK</sequence>
<organism evidence="1 2">
    <name type="scientific">Austropuccinia psidii MF-1</name>
    <dbReference type="NCBI Taxonomy" id="1389203"/>
    <lineage>
        <taxon>Eukaryota</taxon>
        <taxon>Fungi</taxon>
        <taxon>Dikarya</taxon>
        <taxon>Basidiomycota</taxon>
        <taxon>Pucciniomycotina</taxon>
        <taxon>Pucciniomycetes</taxon>
        <taxon>Pucciniales</taxon>
        <taxon>Sphaerophragmiaceae</taxon>
        <taxon>Austropuccinia</taxon>
    </lineage>
</organism>
<comment type="caution">
    <text evidence="1">The sequence shown here is derived from an EMBL/GenBank/DDBJ whole genome shotgun (WGS) entry which is preliminary data.</text>
</comment>
<dbReference type="EMBL" id="AVOT02038213">
    <property type="protein sequence ID" value="MBW0533034.1"/>
    <property type="molecule type" value="Genomic_DNA"/>
</dbReference>
<protein>
    <submittedName>
        <fullName evidence="1">Uncharacterized protein</fullName>
    </submittedName>
</protein>
<name>A0A9Q3IBS9_9BASI</name>